<dbReference type="Pfam" id="PF01323">
    <property type="entry name" value="DSBA"/>
    <property type="match status" value="1"/>
</dbReference>
<evidence type="ECO:0000313" key="3">
    <source>
        <dbReference type="Proteomes" id="UP000029964"/>
    </source>
</evidence>
<dbReference type="PANTHER" id="PTHR13887">
    <property type="entry name" value="GLUTATHIONE S-TRANSFERASE KAPPA"/>
    <property type="match status" value="1"/>
</dbReference>
<dbReference type="Gene3D" id="3.40.30.10">
    <property type="entry name" value="Glutaredoxin"/>
    <property type="match status" value="1"/>
</dbReference>
<organism evidence="2 3">
    <name type="scientific">Hapsidospora chrysogenum (strain ATCC 11550 / CBS 779.69 / DSM 880 / IAM 14645 / JCM 23072 / IMI 49137)</name>
    <name type="common">Acremonium chrysogenum</name>
    <dbReference type="NCBI Taxonomy" id="857340"/>
    <lineage>
        <taxon>Eukaryota</taxon>
        <taxon>Fungi</taxon>
        <taxon>Dikarya</taxon>
        <taxon>Ascomycota</taxon>
        <taxon>Pezizomycotina</taxon>
        <taxon>Sordariomycetes</taxon>
        <taxon>Hypocreomycetidae</taxon>
        <taxon>Hypocreales</taxon>
        <taxon>Bionectriaceae</taxon>
        <taxon>Hapsidospora</taxon>
    </lineage>
</organism>
<accession>A0A086T5S6</accession>
<sequence length="242" mass="27324">MYESQVTFIFDTICPWQVWWIQETGRPSINKPSRTFLAKKRRLDQALAQVRATTPPVTFTLHFDPYQLTPDLPASIPSRREWQLHHKHLDNPDAQAAYHTHMSSLFEPLGVTLRQDGELGNTLHAHRVVQYFQESRGENMAGRIVDGLYRRYFSEGRHPSAGDTLVESCVEAGVPEVEAREVVADESKGERDVKAKIRSVGMDVDAVPVVVVEGKRRDITLTGAKEVSDYVKALETVIKESA</sequence>
<dbReference type="GO" id="GO:0016491">
    <property type="term" value="F:oxidoreductase activity"/>
    <property type="evidence" value="ECO:0007669"/>
    <property type="project" value="InterPro"/>
</dbReference>
<dbReference type="InterPro" id="IPR001853">
    <property type="entry name" value="DSBA-like_thioredoxin_dom"/>
</dbReference>
<dbReference type="InterPro" id="IPR036249">
    <property type="entry name" value="Thioredoxin-like_sf"/>
</dbReference>
<feature type="domain" description="DSBA-like thioredoxin" evidence="1">
    <location>
        <begin position="41"/>
        <end position="234"/>
    </location>
</feature>
<gene>
    <name evidence="2" type="ORF">ACRE_044580</name>
</gene>
<evidence type="ECO:0000259" key="1">
    <source>
        <dbReference type="Pfam" id="PF01323"/>
    </source>
</evidence>
<keyword evidence="3" id="KW-1185">Reference proteome</keyword>
<proteinExistence type="predicted"/>
<dbReference type="EMBL" id="JPKY01000043">
    <property type="protein sequence ID" value="KFH44708.1"/>
    <property type="molecule type" value="Genomic_DNA"/>
</dbReference>
<comment type="caution">
    <text evidence="2">The sequence shown here is derived from an EMBL/GenBank/DDBJ whole genome shotgun (WGS) entry which is preliminary data.</text>
</comment>
<dbReference type="HOGENOM" id="CLU_069253_0_0_1"/>
<dbReference type="AlphaFoldDB" id="A0A086T5S6"/>
<reference evidence="3" key="1">
    <citation type="journal article" date="2014" name="Genome Announc.">
        <title>Genome sequence and annotation of Acremonium chrysogenum, producer of the beta-lactam antibiotic cephalosporin C.</title>
        <authorList>
            <person name="Terfehr D."/>
            <person name="Dahlmann T.A."/>
            <person name="Specht T."/>
            <person name="Zadra I."/>
            <person name="Kuernsteiner H."/>
            <person name="Kueck U."/>
        </authorList>
    </citation>
    <scope>NUCLEOTIDE SEQUENCE [LARGE SCALE GENOMIC DNA]</scope>
    <source>
        <strain evidence="3">ATCC 11550 / CBS 779.69 / DSM 880 / IAM 14645 / JCM 23072 / IMI 49137</strain>
    </source>
</reference>
<dbReference type="Proteomes" id="UP000029964">
    <property type="component" value="Unassembled WGS sequence"/>
</dbReference>
<dbReference type="SUPFAM" id="SSF52833">
    <property type="entry name" value="Thioredoxin-like"/>
    <property type="match status" value="1"/>
</dbReference>
<dbReference type="PANTHER" id="PTHR13887:SF52">
    <property type="entry name" value="DSBA-LIKE THIOREDOXIN DOMAIN-CONTAINING PROTEIN"/>
    <property type="match status" value="1"/>
</dbReference>
<protein>
    <recommendedName>
        <fullName evidence="1">DSBA-like thioredoxin domain-containing protein</fullName>
    </recommendedName>
</protein>
<evidence type="ECO:0000313" key="2">
    <source>
        <dbReference type="EMBL" id="KFH44708.1"/>
    </source>
</evidence>
<dbReference type="OrthoDB" id="1930760at2759"/>
<name>A0A086T5S6_HAPC1</name>